<evidence type="ECO:0000256" key="1">
    <source>
        <dbReference type="ARBA" id="ARBA00004651"/>
    </source>
</evidence>
<keyword evidence="3 6" id="KW-0812">Transmembrane</keyword>
<evidence type="ECO:0000256" key="5">
    <source>
        <dbReference type="ARBA" id="ARBA00023136"/>
    </source>
</evidence>
<dbReference type="InterPro" id="IPR010432">
    <property type="entry name" value="RDD"/>
</dbReference>
<keyword evidence="2" id="KW-1003">Cell membrane</keyword>
<reference evidence="8" key="1">
    <citation type="submission" date="2023-05" db="EMBL/GenBank/DDBJ databases">
        <title>Comparative genomics of Bacillaceae isolates and their secondary metabolite potential.</title>
        <authorList>
            <person name="Song L."/>
            <person name="Nielsen L.J."/>
            <person name="Mohite O."/>
            <person name="Xu X."/>
            <person name="Weber T."/>
            <person name="Kovacs A.T."/>
        </authorList>
    </citation>
    <scope>NUCLEOTIDE SEQUENCE</scope>
    <source>
        <strain evidence="8">XLM17</strain>
    </source>
</reference>
<organism evidence="8 9">
    <name type="scientific">Neobacillus novalis</name>
    <dbReference type="NCBI Taxonomy" id="220687"/>
    <lineage>
        <taxon>Bacteria</taxon>
        <taxon>Bacillati</taxon>
        <taxon>Bacillota</taxon>
        <taxon>Bacilli</taxon>
        <taxon>Bacillales</taxon>
        <taxon>Bacillaceae</taxon>
        <taxon>Neobacillus</taxon>
    </lineage>
</organism>
<dbReference type="Pfam" id="PF06271">
    <property type="entry name" value="RDD"/>
    <property type="match status" value="1"/>
</dbReference>
<dbReference type="PANTHER" id="PTHR36115">
    <property type="entry name" value="PROLINE-RICH ANTIGEN HOMOLOG-RELATED"/>
    <property type="match status" value="1"/>
</dbReference>
<evidence type="ECO:0000259" key="7">
    <source>
        <dbReference type="Pfam" id="PF06271"/>
    </source>
</evidence>
<accession>A0AA95MUD7</accession>
<dbReference type="GO" id="GO:0005886">
    <property type="term" value="C:plasma membrane"/>
    <property type="evidence" value="ECO:0007669"/>
    <property type="project" value="UniProtKB-SubCell"/>
</dbReference>
<protein>
    <submittedName>
        <fullName evidence="8">RDD family protein</fullName>
    </submittedName>
</protein>
<feature type="transmembrane region" description="Helical" evidence="6">
    <location>
        <begin position="71"/>
        <end position="94"/>
    </location>
</feature>
<dbReference type="KEGG" id="nnv:QNH39_08760"/>
<feature type="transmembrane region" description="Helical" evidence="6">
    <location>
        <begin position="23"/>
        <end position="51"/>
    </location>
</feature>
<feature type="domain" description="RDD" evidence="7">
    <location>
        <begin position="16"/>
        <end position="163"/>
    </location>
</feature>
<keyword evidence="4 6" id="KW-1133">Transmembrane helix</keyword>
<dbReference type="InterPro" id="IPR051791">
    <property type="entry name" value="Pra-immunoreactive"/>
</dbReference>
<evidence type="ECO:0000256" key="3">
    <source>
        <dbReference type="ARBA" id="ARBA00022692"/>
    </source>
</evidence>
<dbReference type="RefSeq" id="WP_066084839.1">
    <property type="nucleotide sequence ID" value="NZ_CP126114.1"/>
</dbReference>
<comment type="subcellular location">
    <subcellularLocation>
        <location evidence="1">Cell membrane</location>
        <topology evidence="1">Multi-pass membrane protein</topology>
    </subcellularLocation>
</comment>
<evidence type="ECO:0000256" key="6">
    <source>
        <dbReference type="SAM" id="Phobius"/>
    </source>
</evidence>
<feature type="transmembrane region" description="Helical" evidence="6">
    <location>
        <begin position="131"/>
        <end position="150"/>
    </location>
</feature>
<dbReference type="PANTHER" id="PTHR36115:SF9">
    <property type="entry name" value="LMO1584 PROTEIN"/>
    <property type="match status" value="1"/>
</dbReference>
<name>A0AA95MUD7_9BACI</name>
<gene>
    <name evidence="8" type="ORF">QNH39_08760</name>
</gene>
<proteinExistence type="predicted"/>
<dbReference type="AlphaFoldDB" id="A0AA95MUD7"/>
<evidence type="ECO:0000313" key="8">
    <source>
        <dbReference type="EMBL" id="WHY87908.1"/>
    </source>
</evidence>
<dbReference type="Proteomes" id="UP001178288">
    <property type="component" value="Chromosome"/>
</dbReference>
<keyword evidence="9" id="KW-1185">Reference proteome</keyword>
<sequence>MEPYSLEKQPAKQVKYGGFWMRFAAYLLDSVIISIPLTILMIVIMVFGLGTMDVFTDPAAVENGDITNQQAISLLLLTLLMVLIGVVVSTVYYAGMHASKWQATVGKKLLKLKVTDLQGNRISFWRAFGRLLAMSFLSGIFYIGYIMAAFTEKKQSLHDLIAGTVVVEDN</sequence>
<keyword evidence="5 6" id="KW-0472">Membrane</keyword>
<evidence type="ECO:0000256" key="2">
    <source>
        <dbReference type="ARBA" id="ARBA00022475"/>
    </source>
</evidence>
<evidence type="ECO:0000256" key="4">
    <source>
        <dbReference type="ARBA" id="ARBA00022989"/>
    </source>
</evidence>
<dbReference type="EMBL" id="CP126114">
    <property type="protein sequence ID" value="WHY87908.1"/>
    <property type="molecule type" value="Genomic_DNA"/>
</dbReference>
<evidence type="ECO:0000313" key="9">
    <source>
        <dbReference type="Proteomes" id="UP001178288"/>
    </source>
</evidence>